<protein>
    <submittedName>
        <fullName evidence="3">Aspartate racemase</fullName>
    </submittedName>
</protein>
<dbReference type="Gene3D" id="3.40.50.1860">
    <property type="match status" value="2"/>
</dbReference>
<proteinExistence type="inferred from homology"/>
<keyword evidence="2" id="KW-0413">Isomerase</keyword>
<comment type="similarity">
    <text evidence="1">Belongs to the aspartate/glutamate racemases family.</text>
</comment>
<accession>A0A0F4LPZ3</accession>
<dbReference type="RefSeq" id="WP_046317690.1">
    <property type="nucleotide sequence ID" value="NZ_JBHSZT010000003.1"/>
</dbReference>
<dbReference type="STRING" id="1218492.JG30_15140"/>
<dbReference type="Pfam" id="PF01177">
    <property type="entry name" value="Asp_Glu_race"/>
    <property type="match status" value="1"/>
</dbReference>
<comment type="caution">
    <text evidence="3">The sequence shown here is derived from an EMBL/GenBank/DDBJ whole genome shotgun (WGS) entry which is preliminary data.</text>
</comment>
<dbReference type="PROSITE" id="PS00923">
    <property type="entry name" value="ASP_GLU_RACEMASE_1"/>
    <property type="match status" value="1"/>
</dbReference>
<sequence>MKKFFTVIGGMGTAATQSYLRLLNQRTPATKDQDYLNYILVNHATIPDRTTYILDRNAPNFYPDLLEDIQQQSLLQPAFMVIICNTAHFFYTQLQQATAVPLLHMPRIAVATLKQRYPQVHRVGLIATQGTLADQIYQTELTHQGLDYTVGDQQLQADVMKLIYDYIKKRNQVNAALYYDILQRMQHDFGAEVIILGCTELSLAQEQAADHHFPIIDAQDIIVDKSIMLAQRVRAGQPLNIKNGIV</sequence>
<dbReference type="SUPFAM" id="SSF53681">
    <property type="entry name" value="Aspartate/glutamate racemase"/>
    <property type="match status" value="2"/>
</dbReference>
<dbReference type="PANTHER" id="PTHR21198">
    <property type="entry name" value="GLUTAMATE RACEMASE"/>
    <property type="match status" value="1"/>
</dbReference>
<dbReference type="PATRIC" id="fig|1218492.5.peg.1569"/>
<dbReference type="HOGENOM" id="CLU_055360_2_2_9"/>
<dbReference type="OrthoDB" id="9803739at2"/>
<dbReference type="InterPro" id="IPR001920">
    <property type="entry name" value="Asp/Glu_race"/>
</dbReference>
<dbReference type="Proteomes" id="UP000033558">
    <property type="component" value="Unassembled WGS sequence"/>
</dbReference>
<organism evidence="3 4">
    <name type="scientific">Bombilactobacillus mellifer</name>
    <dbReference type="NCBI Taxonomy" id="1218492"/>
    <lineage>
        <taxon>Bacteria</taxon>
        <taxon>Bacillati</taxon>
        <taxon>Bacillota</taxon>
        <taxon>Bacilli</taxon>
        <taxon>Lactobacillales</taxon>
        <taxon>Lactobacillaceae</taxon>
        <taxon>Bombilactobacillus</taxon>
    </lineage>
</organism>
<dbReference type="InterPro" id="IPR018187">
    <property type="entry name" value="Asp/Glu_racemase_AS_1"/>
</dbReference>
<name>A0A0F4LPZ3_9LACO</name>
<evidence type="ECO:0000256" key="2">
    <source>
        <dbReference type="ARBA" id="ARBA00023235"/>
    </source>
</evidence>
<keyword evidence="4" id="KW-1185">Reference proteome</keyword>
<reference evidence="3 4" key="1">
    <citation type="submission" date="2015-01" db="EMBL/GenBank/DDBJ databases">
        <title>Comparative genomics of the lactic acid bacteria isolated from the honey bee gut.</title>
        <authorList>
            <person name="Ellegaard K.M."/>
            <person name="Tamarit D."/>
            <person name="Javelind E."/>
            <person name="Olofsson T."/>
            <person name="Andersson S.G."/>
            <person name="Vasquez A."/>
        </authorList>
    </citation>
    <scope>NUCLEOTIDE SEQUENCE [LARGE SCALE GENOMIC DNA]</scope>
    <source>
        <strain evidence="3 4">Bin4</strain>
    </source>
</reference>
<dbReference type="InterPro" id="IPR015942">
    <property type="entry name" value="Asp/Glu/hydantoin_racemase"/>
</dbReference>
<dbReference type="NCBIfam" id="TIGR00035">
    <property type="entry name" value="asp_race"/>
    <property type="match status" value="1"/>
</dbReference>
<dbReference type="PANTHER" id="PTHR21198:SF7">
    <property type="entry name" value="ASPARTATE-GLUTAMATE RACEMASE FAMILY"/>
    <property type="match status" value="1"/>
</dbReference>
<evidence type="ECO:0000313" key="4">
    <source>
        <dbReference type="Proteomes" id="UP000033558"/>
    </source>
</evidence>
<dbReference type="AlphaFoldDB" id="A0A0F4LPZ3"/>
<dbReference type="EMBL" id="JXJQ01000011">
    <property type="protein sequence ID" value="KJY60393.1"/>
    <property type="molecule type" value="Genomic_DNA"/>
</dbReference>
<evidence type="ECO:0000256" key="1">
    <source>
        <dbReference type="ARBA" id="ARBA00007847"/>
    </source>
</evidence>
<evidence type="ECO:0000313" key="3">
    <source>
        <dbReference type="EMBL" id="KJY60393.1"/>
    </source>
</evidence>
<dbReference type="InterPro" id="IPR004380">
    <property type="entry name" value="Asp_race"/>
</dbReference>
<dbReference type="GO" id="GO:0047661">
    <property type="term" value="F:amino-acid racemase activity"/>
    <property type="evidence" value="ECO:0007669"/>
    <property type="project" value="InterPro"/>
</dbReference>
<gene>
    <name evidence="3" type="ORF">JG30_15140</name>
</gene>